<evidence type="ECO:0000313" key="2">
    <source>
        <dbReference type="Proteomes" id="UP000609802"/>
    </source>
</evidence>
<protein>
    <recommendedName>
        <fullName evidence="3">CMP-N-acetylneuraminic acid synthetase</fullName>
    </recommendedName>
</protein>
<sequence length="247" mass="27410">MIVGLLTGRGGSVSIPDKNVIEVLGRPLMSYAALMANQSKLIDEVYLSTDGEKLKDVGREMGLKIIDRPEELALPTSQHKDALTHALSVLEAEGKKPEILVVFLCNVGTHRPGLVDHCIQQLIDNPELDSVVTVEERNEYHPLRTKKVGPDGNLVPFLETEGPISTNRQDLEPALFIDHTFWVLRVSTCFGPDAQGQQPWDFMGQRIKGVPNSGSIDIHTHEDIAYTEAWLRKYGWTSDETPSGDDM</sequence>
<dbReference type="InterPro" id="IPR003329">
    <property type="entry name" value="Cytidylyl_trans"/>
</dbReference>
<gene>
    <name evidence="1" type="ORF">GCM10016455_26680</name>
</gene>
<dbReference type="Pfam" id="PF02348">
    <property type="entry name" value="CTP_transf_3"/>
    <property type="match status" value="1"/>
</dbReference>
<organism evidence="1 2">
    <name type="scientific">Aliiroseovarius zhejiangensis</name>
    <dbReference type="NCBI Taxonomy" id="1632025"/>
    <lineage>
        <taxon>Bacteria</taxon>
        <taxon>Pseudomonadati</taxon>
        <taxon>Pseudomonadota</taxon>
        <taxon>Alphaproteobacteria</taxon>
        <taxon>Rhodobacterales</taxon>
        <taxon>Paracoccaceae</taxon>
        <taxon>Aliiroseovarius</taxon>
    </lineage>
</organism>
<dbReference type="Gene3D" id="3.90.550.10">
    <property type="entry name" value="Spore Coat Polysaccharide Biosynthesis Protein SpsA, Chain A"/>
    <property type="match status" value="1"/>
</dbReference>
<reference evidence="2" key="1">
    <citation type="journal article" date="2019" name="Int. J. Syst. Evol. Microbiol.">
        <title>The Global Catalogue of Microorganisms (GCM) 10K type strain sequencing project: providing services to taxonomists for standard genome sequencing and annotation.</title>
        <authorList>
            <consortium name="The Broad Institute Genomics Platform"/>
            <consortium name="The Broad Institute Genome Sequencing Center for Infectious Disease"/>
            <person name="Wu L."/>
            <person name="Ma J."/>
        </authorList>
    </citation>
    <scope>NUCLEOTIDE SEQUENCE [LARGE SCALE GENOMIC DNA]</scope>
    <source>
        <strain evidence="2">KCTC 42443</strain>
    </source>
</reference>
<evidence type="ECO:0000313" key="1">
    <source>
        <dbReference type="EMBL" id="GHF04006.1"/>
    </source>
</evidence>
<dbReference type="SUPFAM" id="SSF53448">
    <property type="entry name" value="Nucleotide-diphospho-sugar transferases"/>
    <property type="match status" value="1"/>
</dbReference>
<dbReference type="InterPro" id="IPR029044">
    <property type="entry name" value="Nucleotide-diphossugar_trans"/>
</dbReference>
<dbReference type="PANTHER" id="PTHR21485:SF3">
    <property type="entry name" value="N-ACYLNEURAMINATE CYTIDYLYLTRANSFERASE"/>
    <property type="match status" value="1"/>
</dbReference>
<dbReference type="Proteomes" id="UP000609802">
    <property type="component" value="Unassembled WGS sequence"/>
</dbReference>
<dbReference type="RefSeq" id="WP_191287042.1">
    <property type="nucleotide sequence ID" value="NZ_BNCH01000006.1"/>
</dbReference>
<comment type="caution">
    <text evidence="1">The sequence shown here is derived from an EMBL/GenBank/DDBJ whole genome shotgun (WGS) entry which is preliminary data.</text>
</comment>
<name>A0ABQ3J8J2_9RHOB</name>
<dbReference type="PANTHER" id="PTHR21485">
    <property type="entry name" value="HAD SUPERFAMILY MEMBERS CMAS AND KDSC"/>
    <property type="match status" value="1"/>
</dbReference>
<proteinExistence type="predicted"/>
<accession>A0ABQ3J8J2</accession>
<keyword evidence="2" id="KW-1185">Reference proteome</keyword>
<dbReference type="EMBL" id="BNCH01000006">
    <property type="protein sequence ID" value="GHF04006.1"/>
    <property type="molecule type" value="Genomic_DNA"/>
</dbReference>
<dbReference type="InterPro" id="IPR050793">
    <property type="entry name" value="CMP-NeuNAc_synthase"/>
</dbReference>
<evidence type="ECO:0008006" key="3">
    <source>
        <dbReference type="Google" id="ProtNLM"/>
    </source>
</evidence>